<gene>
    <name evidence="6" type="ORF">FOMPIDRAFT_81932</name>
</gene>
<evidence type="ECO:0008006" key="8">
    <source>
        <dbReference type="Google" id="ProtNLM"/>
    </source>
</evidence>
<dbReference type="SUPFAM" id="SSF48208">
    <property type="entry name" value="Six-hairpin glycosidases"/>
    <property type="match status" value="1"/>
</dbReference>
<name>S8E1I7_FOMSC</name>
<protein>
    <recommendedName>
        <fullName evidence="8">DUF1793-domain-containing protein</fullName>
    </recommendedName>
</protein>
<dbReference type="InterPro" id="IPR033433">
    <property type="entry name" value="GtaA_N"/>
</dbReference>
<evidence type="ECO:0000256" key="3">
    <source>
        <dbReference type="SAM" id="SignalP"/>
    </source>
</evidence>
<evidence type="ECO:0000313" key="7">
    <source>
        <dbReference type="Proteomes" id="UP000015241"/>
    </source>
</evidence>
<feature type="domain" description="Glutaminase A N-terminal" evidence="5">
    <location>
        <begin position="116"/>
        <end position="347"/>
    </location>
</feature>
<sequence length="873" mass="96477">MTYLRLLVVSFLLLLNIARLQVYGSQTFWPGAIPLAVRTPYLNAWMPMQATSLDESQLLSNTWPVFWKQAVLGWLCYIRVDGKTWTLFGSNNLNNTALGDYAIQSGHVIETELTPTRTIQVIEAGQINVTVTFLSPINPSDLVQQSLPFSYVALEFSSLDGQPHEIELYSDISAEWLSGFRNADVNWTSGQHDSMAYHQVQLVHPAPFQEYNSQASDGTAYYAMSTSQGRNISWQACQDIDCREEFIYAGGLNSQNSNTTFRPIDIAYPVFGISVNLGRVASLNASIVWTLGYVRDPSISYTLSGNNVTLRPYYTTKYEASLDALADFVANFSDALSHATTFDAQVRGTACNVTSDGKLFDMISLVTRQVFSSLEITAPERAGSPIRIFMKDMGTSQRVTPVENLYAAIPMFLYYNSSLLKPLLVPLLEQQNQSSVFPYATKDLGPSFPVVSSPTLTPDASIDHMLILVLAHAQFSNDTSILHDYYGLLKSWAEYLIDVRAQFPYQLPLDNSSTTRNSTNFAVKGIFAIQAMAEISELVYASNDSDRYSRMASSMMSTWATLAISPGNNPLVLITFGDQQNTWSLPYNLYLQSLLGLKLFNETVLSELTVTYGDQIQNANYVYGLPSESLSATPGNLAWNAWMAATLTDNMTRSALLDTIWRYASNNATESPGPWPLGLTYDVQHGTYIGGTMSPALGGLFAPLVHRNPVNLGLPTAQNSNSDKLRPIGAIVGGVLGGLAGLLLIVGLMLGLLRRRRRHISTSKDKTKPTPFVEPSHSSPFVLEKRERDPLTRRQIPIFARSHFRDSSLTAVGGPSETLPPASYHIARLREEELLGIRSEIEELRRFMQSTHIEPASSDLGAPPDYSSSRGDS</sequence>
<dbReference type="PANTHER" id="PTHR31987:SF1">
    <property type="entry name" value="GLUTAMINASE A"/>
    <property type="match status" value="1"/>
</dbReference>
<dbReference type="AlphaFoldDB" id="S8E1I7"/>
<dbReference type="Pfam" id="PF16335">
    <property type="entry name" value="GtaA_6_Hairpin"/>
    <property type="match status" value="1"/>
</dbReference>
<feature type="chain" id="PRO_5004550278" description="DUF1793-domain-containing protein" evidence="3">
    <location>
        <begin position="25"/>
        <end position="873"/>
    </location>
</feature>
<evidence type="ECO:0000259" key="5">
    <source>
        <dbReference type="Pfam" id="PF17168"/>
    </source>
</evidence>
<feature type="signal peptide" evidence="3">
    <location>
        <begin position="1"/>
        <end position="24"/>
    </location>
</feature>
<dbReference type="HOGENOM" id="CLU_008020_0_0_1"/>
<keyword evidence="2" id="KW-0472">Membrane</keyword>
<evidence type="ECO:0000313" key="6">
    <source>
        <dbReference type="EMBL" id="EPS97218.1"/>
    </source>
</evidence>
<dbReference type="OrthoDB" id="3918848at2759"/>
<dbReference type="STRING" id="743788.S8E1I7"/>
<dbReference type="EMBL" id="KE504178">
    <property type="protein sequence ID" value="EPS97218.1"/>
    <property type="molecule type" value="Genomic_DNA"/>
</dbReference>
<organism evidence="6 7">
    <name type="scientific">Fomitopsis schrenkii</name>
    <name type="common">Brown rot fungus</name>
    <dbReference type="NCBI Taxonomy" id="2126942"/>
    <lineage>
        <taxon>Eukaryota</taxon>
        <taxon>Fungi</taxon>
        <taxon>Dikarya</taxon>
        <taxon>Basidiomycota</taxon>
        <taxon>Agaricomycotina</taxon>
        <taxon>Agaricomycetes</taxon>
        <taxon>Polyporales</taxon>
        <taxon>Fomitopsis</taxon>
    </lineage>
</organism>
<dbReference type="PANTHER" id="PTHR31987">
    <property type="entry name" value="GLUTAMINASE A-RELATED"/>
    <property type="match status" value="1"/>
</dbReference>
<evidence type="ECO:0000256" key="2">
    <source>
        <dbReference type="SAM" id="Phobius"/>
    </source>
</evidence>
<dbReference type="eggNOG" id="ENOG502SHJG">
    <property type="taxonomic scope" value="Eukaryota"/>
</dbReference>
<feature type="region of interest" description="Disordered" evidence="1">
    <location>
        <begin position="849"/>
        <end position="873"/>
    </location>
</feature>
<feature type="transmembrane region" description="Helical" evidence="2">
    <location>
        <begin position="728"/>
        <end position="753"/>
    </location>
</feature>
<keyword evidence="2" id="KW-1133">Transmembrane helix</keyword>
<keyword evidence="2" id="KW-0812">Transmembrane</keyword>
<dbReference type="GO" id="GO:0005975">
    <property type="term" value="P:carbohydrate metabolic process"/>
    <property type="evidence" value="ECO:0007669"/>
    <property type="project" value="InterPro"/>
</dbReference>
<evidence type="ECO:0000259" key="4">
    <source>
        <dbReference type="Pfam" id="PF16335"/>
    </source>
</evidence>
<dbReference type="InterPro" id="IPR032514">
    <property type="entry name" value="GtaA_central"/>
</dbReference>
<accession>S8E1I7</accession>
<dbReference type="Pfam" id="PF17168">
    <property type="entry name" value="DUF5127"/>
    <property type="match status" value="1"/>
</dbReference>
<feature type="domain" description="Glutaminase A central" evidence="4">
    <location>
        <begin position="361"/>
        <end position="703"/>
    </location>
</feature>
<keyword evidence="7" id="KW-1185">Reference proteome</keyword>
<dbReference type="Proteomes" id="UP000015241">
    <property type="component" value="Unassembled WGS sequence"/>
</dbReference>
<proteinExistence type="predicted"/>
<reference evidence="6 7" key="1">
    <citation type="journal article" date="2012" name="Science">
        <title>The Paleozoic origin of enzymatic lignin decomposition reconstructed from 31 fungal genomes.</title>
        <authorList>
            <person name="Floudas D."/>
            <person name="Binder M."/>
            <person name="Riley R."/>
            <person name="Barry K."/>
            <person name="Blanchette R.A."/>
            <person name="Henrissat B."/>
            <person name="Martinez A.T."/>
            <person name="Otillar R."/>
            <person name="Spatafora J.W."/>
            <person name="Yadav J.S."/>
            <person name="Aerts A."/>
            <person name="Benoit I."/>
            <person name="Boyd A."/>
            <person name="Carlson A."/>
            <person name="Copeland A."/>
            <person name="Coutinho P.M."/>
            <person name="de Vries R.P."/>
            <person name="Ferreira P."/>
            <person name="Findley K."/>
            <person name="Foster B."/>
            <person name="Gaskell J."/>
            <person name="Glotzer D."/>
            <person name="Gorecki P."/>
            <person name="Heitman J."/>
            <person name="Hesse C."/>
            <person name="Hori C."/>
            <person name="Igarashi K."/>
            <person name="Jurgens J.A."/>
            <person name="Kallen N."/>
            <person name="Kersten P."/>
            <person name="Kohler A."/>
            <person name="Kuees U."/>
            <person name="Kumar T.K.A."/>
            <person name="Kuo A."/>
            <person name="LaButti K."/>
            <person name="Larrondo L.F."/>
            <person name="Lindquist E."/>
            <person name="Ling A."/>
            <person name="Lombard V."/>
            <person name="Lucas S."/>
            <person name="Lundell T."/>
            <person name="Martin R."/>
            <person name="McLaughlin D.J."/>
            <person name="Morgenstern I."/>
            <person name="Morin E."/>
            <person name="Murat C."/>
            <person name="Nagy L.G."/>
            <person name="Nolan M."/>
            <person name="Ohm R.A."/>
            <person name="Patyshakuliyeva A."/>
            <person name="Rokas A."/>
            <person name="Ruiz-Duenas F.J."/>
            <person name="Sabat G."/>
            <person name="Salamov A."/>
            <person name="Samejima M."/>
            <person name="Schmutz J."/>
            <person name="Slot J.C."/>
            <person name="St John F."/>
            <person name="Stenlid J."/>
            <person name="Sun H."/>
            <person name="Sun S."/>
            <person name="Syed K."/>
            <person name="Tsang A."/>
            <person name="Wiebenga A."/>
            <person name="Young D."/>
            <person name="Pisabarro A."/>
            <person name="Eastwood D.C."/>
            <person name="Martin F."/>
            <person name="Cullen D."/>
            <person name="Grigoriev I.V."/>
            <person name="Hibbett D.S."/>
        </authorList>
    </citation>
    <scope>NUCLEOTIDE SEQUENCE</scope>
    <source>
        <strain evidence="7">FP-58527</strain>
    </source>
</reference>
<dbReference type="InParanoid" id="S8E1I7"/>
<keyword evidence="3" id="KW-0732">Signal</keyword>
<evidence type="ECO:0000256" key="1">
    <source>
        <dbReference type="SAM" id="MobiDB-lite"/>
    </source>
</evidence>
<dbReference type="InterPro" id="IPR008928">
    <property type="entry name" value="6-hairpin_glycosidase_sf"/>
</dbReference>
<dbReference type="InterPro" id="IPR052743">
    <property type="entry name" value="Glutaminase_GtaA"/>
</dbReference>